<feature type="compositionally biased region" description="Acidic residues" evidence="2">
    <location>
        <begin position="478"/>
        <end position="513"/>
    </location>
</feature>
<evidence type="ECO:0000256" key="2">
    <source>
        <dbReference type="SAM" id="MobiDB-lite"/>
    </source>
</evidence>
<reference evidence="3 4" key="1">
    <citation type="submission" date="2024-09" db="EMBL/GenBank/DDBJ databases">
        <authorList>
            <person name="Sun Q."/>
            <person name="Mori K."/>
        </authorList>
    </citation>
    <scope>NUCLEOTIDE SEQUENCE [LARGE SCALE GENOMIC DNA]</scope>
    <source>
        <strain evidence="3 4">CCM 8677</strain>
    </source>
</reference>
<sequence>MYSLRPLPSQGTTQVTPTALAVPAEQSQASAFDSSTLNTAQSTLQAQRDLQRSSPQTAQLQAYAQMQKNSQTVIQRTVHRNRDRVKTKEDAVWYSSHEVGKFFVTEEEAKNHDLRLKEEKLQICFEREDEKKEQLKNEKKRKYEEQIGSKYNDYVPPTTSKARVYKTSKKNNKREFSDLNIFKLDIDNAKSYSEKIFSDRKRSQFKTQVMRLGSHHYVLQPGTDIGLTPTRILPSLQEGNEILPMERDGKAQTYKSFGKKIDQIVDRCITEENDSKETRIRIGKDLDRLTRGSNVEGSIEYKKDELEIMNECAAILRLDKGRVPDATKYIRETITSGNFSFTQLLGEENKYVGAKAPGGVDALRKVNKEQYGDNAYLSEGSDIEEHVNKKRKVSTSLPTVVEEEDIFEEEGDFEMEDMLAGDLEERSFSNWQKNVIALVSDALGEKKLDDETLQNLFAANLKEKEAAEQLISVMSGGDEYEENEEDEEDEENFYLSDDDNFYDGSDEFEDPLD</sequence>
<accession>A0ABV6IJH8</accession>
<evidence type="ECO:0000313" key="4">
    <source>
        <dbReference type="Proteomes" id="UP001589844"/>
    </source>
</evidence>
<keyword evidence="1" id="KW-0175">Coiled coil</keyword>
<dbReference type="EMBL" id="JBHLXJ010000035">
    <property type="protein sequence ID" value="MFC0351973.1"/>
    <property type="molecule type" value="Genomic_DNA"/>
</dbReference>
<feature type="coiled-coil region" evidence="1">
    <location>
        <begin position="118"/>
        <end position="145"/>
    </location>
</feature>
<dbReference type="Proteomes" id="UP001589844">
    <property type="component" value="Unassembled WGS sequence"/>
</dbReference>
<proteinExistence type="predicted"/>
<organism evidence="3 4">
    <name type="scientific">Undibacterium danionis</name>
    <dbReference type="NCBI Taxonomy" id="1812100"/>
    <lineage>
        <taxon>Bacteria</taxon>
        <taxon>Pseudomonadati</taxon>
        <taxon>Pseudomonadota</taxon>
        <taxon>Betaproteobacteria</taxon>
        <taxon>Burkholderiales</taxon>
        <taxon>Oxalobacteraceae</taxon>
        <taxon>Undibacterium</taxon>
    </lineage>
</organism>
<dbReference type="RefSeq" id="WP_390214698.1">
    <property type="nucleotide sequence ID" value="NZ_JBHLXJ010000035.1"/>
</dbReference>
<comment type="caution">
    <text evidence="3">The sequence shown here is derived from an EMBL/GenBank/DDBJ whole genome shotgun (WGS) entry which is preliminary data.</text>
</comment>
<gene>
    <name evidence="3" type="ORF">ACFFJH_19305</name>
</gene>
<feature type="region of interest" description="Disordered" evidence="2">
    <location>
        <begin position="470"/>
        <end position="513"/>
    </location>
</feature>
<keyword evidence="4" id="KW-1185">Reference proteome</keyword>
<evidence type="ECO:0000256" key="1">
    <source>
        <dbReference type="SAM" id="Coils"/>
    </source>
</evidence>
<evidence type="ECO:0000313" key="3">
    <source>
        <dbReference type="EMBL" id="MFC0351973.1"/>
    </source>
</evidence>
<protein>
    <submittedName>
        <fullName evidence="3">Uncharacterized protein</fullName>
    </submittedName>
</protein>
<name>A0ABV6IJH8_9BURK</name>